<proteinExistence type="predicted"/>
<sequence>MLFLRGIVVGDYSATDTSLQHSFFFLLATPPASLFIFSFVTLLFLPALSSSFFYFFPFALTCRCSIPLASEIVFFFIFAHSIWIPHERLPGQVPAT</sequence>
<keyword evidence="2" id="KW-1185">Reference proteome</keyword>
<comment type="caution">
    <text evidence="1">The sequence shown here is derived from an EMBL/GenBank/DDBJ whole genome shotgun (WGS) entry which is preliminary data.</text>
</comment>
<gene>
    <name evidence="1" type="ORF">L1987_42982</name>
</gene>
<name>A0ACB9GK52_9ASTR</name>
<accession>A0ACB9GK52</accession>
<dbReference type="Proteomes" id="UP001056120">
    <property type="component" value="Linkage Group LG14"/>
</dbReference>
<dbReference type="EMBL" id="CM042031">
    <property type="protein sequence ID" value="KAI3783893.1"/>
    <property type="molecule type" value="Genomic_DNA"/>
</dbReference>
<evidence type="ECO:0000313" key="2">
    <source>
        <dbReference type="Proteomes" id="UP001056120"/>
    </source>
</evidence>
<protein>
    <submittedName>
        <fullName evidence="1">Uncharacterized protein</fullName>
    </submittedName>
</protein>
<evidence type="ECO:0000313" key="1">
    <source>
        <dbReference type="EMBL" id="KAI3783893.1"/>
    </source>
</evidence>
<organism evidence="1 2">
    <name type="scientific">Smallanthus sonchifolius</name>
    <dbReference type="NCBI Taxonomy" id="185202"/>
    <lineage>
        <taxon>Eukaryota</taxon>
        <taxon>Viridiplantae</taxon>
        <taxon>Streptophyta</taxon>
        <taxon>Embryophyta</taxon>
        <taxon>Tracheophyta</taxon>
        <taxon>Spermatophyta</taxon>
        <taxon>Magnoliopsida</taxon>
        <taxon>eudicotyledons</taxon>
        <taxon>Gunneridae</taxon>
        <taxon>Pentapetalae</taxon>
        <taxon>asterids</taxon>
        <taxon>campanulids</taxon>
        <taxon>Asterales</taxon>
        <taxon>Asteraceae</taxon>
        <taxon>Asteroideae</taxon>
        <taxon>Heliantheae alliance</taxon>
        <taxon>Millerieae</taxon>
        <taxon>Smallanthus</taxon>
    </lineage>
</organism>
<reference evidence="2" key="1">
    <citation type="journal article" date="2022" name="Mol. Ecol. Resour.">
        <title>The genomes of chicory, endive, great burdock and yacon provide insights into Asteraceae palaeo-polyploidization history and plant inulin production.</title>
        <authorList>
            <person name="Fan W."/>
            <person name="Wang S."/>
            <person name="Wang H."/>
            <person name="Wang A."/>
            <person name="Jiang F."/>
            <person name="Liu H."/>
            <person name="Zhao H."/>
            <person name="Xu D."/>
            <person name="Zhang Y."/>
        </authorList>
    </citation>
    <scope>NUCLEOTIDE SEQUENCE [LARGE SCALE GENOMIC DNA]</scope>
    <source>
        <strain evidence="2">cv. Yunnan</strain>
    </source>
</reference>
<reference evidence="1 2" key="2">
    <citation type="journal article" date="2022" name="Mol. Ecol. Resour.">
        <title>The genomes of chicory, endive, great burdock and yacon provide insights into Asteraceae paleo-polyploidization history and plant inulin production.</title>
        <authorList>
            <person name="Fan W."/>
            <person name="Wang S."/>
            <person name="Wang H."/>
            <person name="Wang A."/>
            <person name="Jiang F."/>
            <person name="Liu H."/>
            <person name="Zhao H."/>
            <person name="Xu D."/>
            <person name="Zhang Y."/>
        </authorList>
    </citation>
    <scope>NUCLEOTIDE SEQUENCE [LARGE SCALE GENOMIC DNA]</scope>
    <source>
        <strain evidence="2">cv. Yunnan</strain>
        <tissue evidence="1">Leaves</tissue>
    </source>
</reference>